<reference evidence="1" key="1">
    <citation type="journal article" date="2021" name="New Phytol.">
        <title>Evolutionary innovations through gain and loss of genes in the ectomycorrhizal Boletales.</title>
        <authorList>
            <person name="Wu G."/>
            <person name="Miyauchi S."/>
            <person name="Morin E."/>
            <person name="Kuo A."/>
            <person name="Drula E."/>
            <person name="Varga T."/>
            <person name="Kohler A."/>
            <person name="Feng B."/>
            <person name="Cao Y."/>
            <person name="Lipzen A."/>
            <person name="Daum C."/>
            <person name="Hundley H."/>
            <person name="Pangilinan J."/>
            <person name="Johnson J."/>
            <person name="Barry K."/>
            <person name="LaButti K."/>
            <person name="Ng V."/>
            <person name="Ahrendt S."/>
            <person name="Min B."/>
            <person name="Choi I.G."/>
            <person name="Park H."/>
            <person name="Plett J.M."/>
            <person name="Magnuson J."/>
            <person name="Spatafora J.W."/>
            <person name="Nagy L.G."/>
            <person name="Henrissat B."/>
            <person name="Grigoriev I.V."/>
            <person name="Yang Z.L."/>
            <person name="Xu J."/>
            <person name="Martin F.M."/>
        </authorList>
    </citation>
    <scope>NUCLEOTIDE SEQUENCE</scope>
    <source>
        <strain evidence="1">KUC20120723A-06</strain>
    </source>
</reference>
<name>A0ACB8BZY2_9AGAM</name>
<gene>
    <name evidence="1" type="ORF">BV22DRAFT_1101434</name>
</gene>
<protein>
    <submittedName>
        <fullName evidence="1">Uncharacterized protein</fullName>
    </submittedName>
</protein>
<dbReference type="EMBL" id="MU266328">
    <property type="protein sequence ID" value="KAH7931074.1"/>
    <property type="molecule type" value="Genomic_DNA"/>
</dbReference>
<keyword evidence="2" id="KW-1185">Reference proteome</keyword>
<comment type="caution">
    <text evidence="1">The sequence shown here is derived from an EMBL/GenBank/DDBJ whole genome shotgun (WGS) entry which is preliminary data.</text>
</comment>
<sequence>MSLFSTIISNSTTSRPHQPLIILQSSSAQTCLPVLRKTVSSTRPSQTLLFSFLYPPSTLIDGMPSPKLKIFDYTSRVPGYGDSWSDPRDEILAAVQSAPPGSLNVVLDSVDTLASDLSSTPQTYKFIRTLLDAILARPQPSVLTLHLLSCPILPILTQTTLSPTLTHLIAHPPSLLTHLATAYLTLPPPTGPPEKFWSVFIPVAERVQESERLVFGPEGDGSSAGAWVESTAGKAGTREFVVEVLVRGGGGEGRKRGIERSLEGWKGSGPCELVAMDSLKSIWSRKRATESVPDPTQSVSFNLSLTPSQEKSRAQVPLPYAHEGSMNL</sequence>
<organism evidence="1 2">
    <name type="scientific">Leucogyrophana mollusca</name>
    <dbReference type="NCBI Taxonomy" id="85980"/>
    <lineage>
        <taxon>Eukaryota</taxon>
        <taxon>Fungi</taxon>
        <taxon>Dikarya</taxon>
        <taxon>Basidiomycota</taxon>
        <taxon>Agaricomycotina</taxon>
        <taxon>Agaricomycetes</taxon>
        <taxon>Agaricomycetidae</taxon>
        <taxon>Boletales</taxon>
        <taxon>Boletales incertae sedis</taxon>
        <taxon>Leucogyrophana</taxon>
    </lineage>
</organism>
<accession>A0ACB8BZY2</accession>
<dbReference type="Proteomes" id="UP000790709">
    <property type="component" value="Unassembled WGS sequence"/>
</dbReference>
<proteinExistence type="predicted"/>
<evidence type="ECO:0000313" key="1">
    <source>
        <dbReference type="EMBL" id="KAH7931074.1"/>
    </source>
</evidence>
<evidence type="ECO:0000313" key="2">
    <source>
        <dbReference type="Proteomes" id="UP000790709"/>
    </source>
</evidence>